<evidence type="ECO:0000313" key="1">
    <source>
        <dbReference type="EMBL" id="KAG1785655.1"/>
    </source>
</evidence>
<dbReference type="AlphaFoldDB" id="A0A9P7D9Z0"/>
<keyword evidence="2" id="KW-1185">Reference proteome</keyword>
<dbReference type="RefSeq" id="XP_041153138.1">
    <property type="nucleotide sequence ID" value="XM_041307779.1"/>
</dbReference>
<comment type="caution">
    <text evidence="1">The sequence shown here is derived from an EMBL/GenBank/DDBJ whole genome shotgun (WGS) entry which is preliminary data.</text>
</comment>
<name>A0A9P7D9Z0_9AGAM</name>
<evidence type="ECO:0000313" key="2">
    <source>
        <dbReference type="Proteomes" id="UP000719766"/>
    </source>
</evidence>
<dbReference type="GeneID" id="64601543"/>
<reference evidence="1" key="1">
    <citation type="journal article" date="2020" name="New Phytol.">
        <title>Comparative genomics reveals dynamic genome evolution in host specialist ectomycorrhizal fungi.</title>
        <authorList>
            <person name="Lofgren L.A."/>
            <person name="Nguyen N.H."/>
            <person name="Vilgalys R."/>
            <person name="Ruytinx J."/>
            <person name="Liao H.L."/>
            <person name="Branco S."/>
            <person name="Kuo A."/>
            <person name="LaButti K."/>
            <person name="Lipzen A."/>
            <person name="Andreopoulos W."/>
            <person name="Pangilinan J."/>
            <person name="Riley R."/>
            <person name="Hundley H."/>
            <person name="Na H."/>
            <person name="Barry K."/>
            <person name="Grigoriev I.V."/>
            <person name="Stajich J.E."/>
            <person name="Kennedy P.G."/>
        </authorList>
    </citation>
    <scope>NUCLEOTIDE SEQUENCE</scope>
    <source>
        <strain evidence="1">S12</strain>
    </source>
</reference>
<dbReference type="Gene3D" id="3.80.10.10">
    <property type="entry name" value="Ribonuclease Inhibitor"/>
    <property type="match status" value="1"/>
</dbReference>
<sequence length="385" mass="43239">MKLKSGKLSLAKTRRQDPIASSPHLPAEILFHILILQPLVTQWTCPNACREMMNVLLRCCRVAKAWCEVAREILYRCIPLTQAKSLRLLLRTVFSERFDGICPARALQFSPRFPTPRPDDMQLREFAELAGTIVVRCPNLIYLTGDHNSLRFTSTRLPPKYPFLTGLKVSGQDLQLLAPLLVQLSNLEFFEMHQSYGDGDALGHSFSPPTFKLSNISISQTALSPSLCKWLFSSSSQTIESLEVQEVGASLYHLIEVIGDFVKKLHIKQMFDMIVRSDLDAIEALSGLPRLRSLRIDGRGFKTEPLLNLQSSLEAFAFSNAVACNVQARLESGWQPSLRSLDMYCGPGLLTLLPWIPTTTEQKEVRELAMACAVRGIKLNTIFIF</sequence>
<protein>
    <recommendedName>
        <fullName evidence="3">F-box domain-containing protein</fullName>
    </recommendedName>
</protein>
<organism evidence="1 2">
    <name type="scientific">Suillus plorans</name>
    <dbReference type="NCBI Taxonomy" id="116603"/>
    <lineage>
        <taxon>Eukaryota</taxon>
        <taxon>Fungi</taxon>
        <taxon>Dikarya</taxon>
        <taxon>Basidiomycota</taxon>
        <taxon>Agaricomycotina</taxon>
        <taxon>Agaricomycetes</taxon>
        <taxon>Agaricomycetidae</taxon>
        <taxon>Boletales</taxon>
        <taxon>Suillineae</taxon>
        <taxon>Suillaceae</taxon>
        <taxon>Suillus</taxon>
    </lineage>
</organism>
<dbReference type="EMBL" id="JABBWE010000106">
    <property type="protein sequence ID" value="KAG1785655.1"/>
    <property type="molecule type" value="Genomic_DNA"/>
</dbReference>
<evidence type="ECO:0008006" key="3">
    <source>
        <dbReference type="Google" id="ProtNLM"/>
    </source>
</evidence>
<dbReference type="SUPFAM" id="SSF52047">
    <property type="entry name" value="RNI-like"/>
    <property type="match status" value="1"/>
</dbReference>
<gene>
    <name evidence="1" type="ORF">HD556DRAFT_1450519</name>
</gene>
<dbReference type="OrthoDB" id="2643279at2759"/>
<dbReference type="InterPro" id="IPR032675">
    <property type="entry name" value="LRR_dom_sf"/>
</dbReference>
<dbReference type="Proteomes" id="UP000719766">
    <property type="component" value="Unassembled WGS sequence"/>
</dbReference>
<accession>A0A9P7D9Z0</accession>
<proteinExistence type="predicted"/>